<protein>
    <submittedName>
        <fullName evidence="2">Uncharacterized protein</fullName>
    </submittedName>
</protein>
<proteinExistence type="predicted"/>
<name>A0A8S8ZJN2_SORMA</name>
<dbReference type="VEuPathDB" id="FungiDB:SMAC_09112"/>
<dbReference type="EMBL" id="NMPR01000159">
    <property type="protein sequence ID" value="KAA8628891.1"/>
    <property type="molecule type" value="Genomic_DNA"/>
</dbReference>
<reference evidence="2 3" key="1">
    <citation type="submission" date="2017-07" db="EMBL/GenBank/DDBJ databases">
        <title>Genome sequence of the Sordaria macrospora wild type strain R19027.</title>
        <authorList>
            <person name="Nowrousian M."/>
            <person name="Teichert I."/>
            <person name="Kueck U."/>
        </authorList>
    </citation>
    <scope>NUCLEOTIDE SEQUENCE [LARGE SCALE GENOMIC DNA]</scope>
    <source>
        <strain evidence="2 3">R19027</strain>
        <tissue evidence="2">Mycelium</tissue>
    </source>
</reference>
<gene>
    <name evidence="2" type="ORF">SMACR_09112</name>
</gene>
<keyword evidence="1" id="KW-0732">Signal</keyword>
<dbReference type="AlphaFoldDB" id="A0A8S8ZJN2"/>
<evidence type="ECO:0000313" key="2">
    <source>
        <dbReference type="EMBL" id="KAA8628891.1"/>
    </source>
</evidence>
<organism evidence="2 3">
    <name type="scientific">Sordaria macrospora</name>
    <dbReference type="NCBI Taxonomy" id="5147"/>
    <lineage>
        <taxon>Eukaryota</taxon>
        <taxon>Fungi</taxon>
        <taxon>Dikarya</taxon>
        <taxon>Ascomycota</taxon>
        <taxon>Pezizomycotina</taxon>
        <taxon>Sordariomycetes</taxon>
        <taxon>Sordariomycetidae</taxon>
        <taxon>Sordariales</taxon>
        <taxon>Sordariaceae</taxon>
        <taxon>Sordaria</taxon>
    </lineage>
</organism>
<comment type="caution">
    <text evidence="2">The sequence shown here is derived from an EMBL/GenBank/DDBJ whole genome shotgun (WGS) entry which is preliminary data.</text>
</comment>
<dbReference type="Proteomes" id="UP000433876">
    <property type="component" value="Unassembled WGS sequence"/>
</dbReference>
<feature type="chain" id="PRO_5035873355" evidence="1">
    <location>
        <begin position="22"/>
        <end position="139"/>
    </location>
</feature>
<evidence type="ECO:0000256" key="1">
    <source>
        <dbReference type="SAM" id="SignalP"/>
    </source>
</evidence>
<sequence length="139" mass="14691">MRLAASLPVALLLATADMSTATSSPSVTTAPTVSQDIPSTFITTASNCTHTGPTHSMHRRDTEAITSAPAVAQSARPPVFTSVTCIEESNYGEEDGYVKHICKTFEYRLKELESGAGCALPLHSTLWGMAAVAAITMLF</sequence>
<feature type="signal peptide" evidence="1">
    <location>
        <begin position="1"/>
        <end position="21"/>
    </location>
</feature>
<accession>A0A8S8ZJN2</accession>
<evidence type="ECO:0000313" key="3">
    <source>
        <dbReference type="Proteomes" id="UP000433876"/>
    </source>
</evidence>